<evidence type="ECO:0000256" key="4">
    <source>
        <dbReference type="ARBA" id="ARBA00022475"/>
    </source>
</evidence>
<keyword evidence="10" id="KW-1185">Reference proteome</keyword>
<feature type="transmembrane region" description="Helical" evidence="8">
    <location>
        <begin position="123"/>
        <end position="145"/>
    </location>
</feature>
<dbReference type="CDD" id="cd06550">
    <property type="entry name" value="TM_ABC_iron-siderophores_like"/>
    <property type="match status" value="1"/>
</dbReference>
<evidence type="ECO:0000256" key="7">
    <source>
        <dbReference type="ARBA" id="ARBA00023136"/>
    </source>
</evidence>
<dbReference type="InterPro" id="IPR037294">
    <property type="entry name" value="ABC_BtuC-like"/>
</dbReference>
<dbReference type="Proteomes" id="UP000070299">
    <property type="component" value="Unassembled WGS sequence"/>
</dbReference>
<proteinExistence type="inferred from homology"/>
<name>A0A136A6L4_9ALTE</name>
<evidence type="ECO:0000256" key="6">
    <source>
        <dbReference type="ARBA" id="ARBA00022989"/>
    </source>
</evidence>
<dbReference type="PANTHER" id="PTHR30472:SF25">
    <property type="entry name" value="ABC TRANSPORTER PERMEASE PROTEIN MJ0876-RELATED"/>
    <property type="match status" value="1"/>
</dbReference>
<comment type="caution">
    <text evidence="9">The sequence shown here is derived from an EMBL/GenBank/DDBJ whole genome shotgun (WGS) entry which is preliminary data.</text>
</comment>
<dbReference type="OrthoDB" id="9055647at2"/>
<keyword evidence="6 8" id="KW-1133">Transmembrane helix</keyword>
<dbReference type="InterPro" id="IPR000522">
    <property type="entry name" value="ABC_transptr_permease_BtuC"/>
</dbReference>
<organism evidence="9 10">
    <name type="scientific">Paraglaciecola hydrolytica</name>
    <dbReference type="NCBI Taxonomy" id="1799789"/>
    <lineage>
        <taxon>Bacteria</taxon>
        <taxon>Pseudomonadati</taxon>
        <taxon>Pseudomonadota</taxon>
        <taxon>Gammaproteobacteria</taxon>
        <taxon>Alteromonadales</taxon>
        <taxon>Alteromonadaceae</taxon>
        <taxon>Paraglaciecola</taxon>
    </lineage>
</organism>
<dbReference type="Gene3D" id="1.10.3470.10">
    <property type="entry name" value="ABC transporter involved in vitamin B12 uptake, BtuC"/>
    <property type="match status" value="1"/>
</dbReference>
<feature type="transmembrane region" description="Helical" evidence="8">
    <location>
        <begin position="90"/>
        <end position="111"/>
    </location>
</feature>
<dbReference type="GO" id="GO:0022857">
    <property type="term" value="F:transmembrane transporter activity"/>
    <property type="evidence" value="ECO:0007669"/>
    <property type="project" value="InterPro"/>
</dbReference>
<evidence type="ECO:0000256" key="3">
    <source>
        <dbReference type="ARBA" id="ARBA00022448"/>
    </source>
</evidence>
<evidence type="ECO:0000256" key="5">
    <source>
        <dbReference type="ARBA" id="ARBA00022692"/>
    </source>
</evidence>
<feature type="transmembrane region" description="Helical" evidence="8">
    <location>
        <begin position="165"/>
        <end position="185"/>
    </location>
</feature>
<comment type="similarity">
    <text evidence="2">Belongs to the binding-protein-dependent transport system permease family. FecCD subfamily.</text>
</comment>
<keyword evidence="4" id="KW-1003">Cell membrane</keyword>
<evidence type="ECO:0000313" key="10">
    <source>
        <dbReference type="Proteomes" id="UP000070299"/>
    </source>
</evidence>
<keyword evidence="7 8" id="KW-0472">Membrane</keyword>
<feature type="transmembrane region" description="Helical" evidence="8">
    <location>
        <begin position="31"/>
        <end position="52"/>
    </location>
</feature>
<dbReference type="GO" id="GO:0033214">
    <property type="term" value="P:siderophore-iron import into cell"/>
    <property type="evidence" value="ECO:0007669"/>
    <property type="project" value="TreeGrafter"/>
</dbReference>
<dbReference type="Pfam" id="PF01032">
    <property type="entry name" value="FecCD"/>
    <property type="match status" value="1"/>
</dbReference>
<feature type="transmembrane region" description="Helical" evidence="8">
    <location>
        <begin position="215"/>
        <end position="240"/>
    </location>
</feature>
<dbReference type="GO" id="GO:0005886">
    <property type="term" value="C:plasma membrane"/>
    <property type="evidence" value="ECO:0007669"/>
    <property type="project" value="UniProtKB-SubCell"/>
</dbReference>
<gene>
    <name evidence="9" type="ORF">AX660_04935</name>
</gene>
<protein>
    <submittedName>
        <fullName evidence="9">Heme ABC transporter permease</fullName>
    </submittedName>
</protein>
<dbReference type="AlphaFoldDB" id="A0A136A6L4"/>
<reference evidence="10" key="1">
    <citation type="submission" date="2016-02" db="EMBL/GenBank/DDBJ databases">
        <authorList>
            <person name="Schultz-Johansen M."/>
            <person name="Glaring M.A."/>
            <person name="Bech P.K."/>
            <person name="Stougaard P."/>
        </authorList>
    </citation>
    <scope>NUCLEOTIDE SEQUENCE [LARGE SCALE GENOMIC DNA]</scope>
    <source>
        <strain evidence="10">S66</strain>
    </source>
</reference>
<evidence type="ECO:0000256" key="1">
    <source>
        <dbReference type="ARBA" id="ARBA00004651"/>
    </source>
</evidence>
<dbReference type="EMBL" id="LSNE01000002">
    <property type="protein sequence ID" value="KXI30885.1"/>
    <property type="molecule type" value="Genomic_DNA"/>
</dbReference>
<keyword evidence="3" id="KW-0813">Transport</keyword>
<keyword evidence="5 8" id="KW-0812">Transmembrane</keyword>
<dbReference type="PANTHER" id="PTHR30472">
    <property type="entry name" value="FERRIC ENTEROBACTIN TRANSPORT SYSTEM PERMEASE PROTEIN"/>
    <property type="match status" value="1"/>
</dbReference>
<evidence type="ECO:0000256" key="2">
    <source>
        <dbReference type="ARBA" id="ARBA00007935"/>
    </source>
</evidence>
<comment type="subcellular location">
    <subcellularLocation>
        <location evidence="1">Cell membrane</location>
        <topology evidence="1">Multi-pass membrane protein</topology>
    </subcellularLocation>
</comment>
<feature type="transmembrane region" description="Helical" evidence="8">
    <location>
        <begin position="277"/>
        <end position="301"/>
    </location>
</feature>
<dbReference type="STRING" id="1799789.AX660_04935"/>
<sequence>MLIVSALLLLFNGLSAPFTDPIDQQILLKLRLPLVLTACLVGSALALSSANLQVLLHNPLADPGIIGITSGASLCAAVFLLLGGQLAPNIVQYVLPLCCFVGAILSTALIYGVARKLVNNHSAVILAGIAISTIGGAIVAWLHFFSDAQSMRNLTFWLMGSLHQADWPILMFAIPLLLPLIVYLASQGRALNWYYFGHNSAQLAGLDVHRFHRKMLLLCALSVGAAVSMAGSIAFVGLLVPHLLRNFFGYDNRFILPASALLGACLLLWVELVSSWVIGISLPVSMLTATLGGPVFLYSIARMTRGAK</sequence>
<accession>A0A136A6L4</accession>
<dbReference type="SUPFAM" id="SSF81345">
    <property type="entry name" value="ABC transporter involved in vitamin B12 uptake, BtuC"/>
    <property type="match status" value="1"/>
</dbReference>
<evidence type="ECO:0000313" key="9">
    <source>
        <dbReference type="EMBL" id="KXI30885.1"/>
    </source>
</evidence>
<evidence type="ECO:0000256" key="8">
    <source>
        <dbReference type="SAM" id="Phobius"/>
    </source>
</evidence>
<feature type="transmembrane region" description="Helical" evidence="8">
    <location>
        <begin position="252"/>
        <end position="270"/>
    </location>
</feature>
<feature type="transmembrane region" description="Helical" evidence="8">
    <location>
        <begin position="64"/>
        <end position="84"/>
    </location>
</feature>